<evidence type="ECO:0000256" key="1">
    <source>
        <dbReference type="SAM" id="Phobius"/>
    </source>
</evidence>
<gene>
    <name evidence="2" type="ORF">OSB1V03_LOCUS8715</name>
</gene>
<dbReference type="PANTHER" id="PTHR12840">
    <property type="entry name" value="NADH-UBIQUINONE OXIDOREDUCTASE ASHI SUBUNIT"/>
    <property type="match status" value="1"/>
</dbReference>
<sequence length="180" mass="21117">MAFIVRNALKISHLLANNGLKSHKTAYIAVRNCGWIRDWKPGPYPKTQEERDAAAKKYNLIPEDYETYPEGSGYGDYPKLPAVGEDVRDPYEDLDYHFRRRNYGETLNIDYDIYTSDRHNPNETLRYTPLQMVATFLGSFLFLYFLALTDTYFDLRNAWQLKPKQYPKPGVVHYTFEPLD</sequence>
<dbReference type="EMBL" id="CAJPIZ010005556">
    <property type="protein sequence ID" value="CAG2108723.1"/>
    <property type="molecule type" value="Genomic_DNA"/>
</dbReference>
<dbReference type="AlphaFoldDB" id="A0A7R9Q120"/>
<proteinExistence type="predicted"/>
<reference evidence="2" key="1">
    <citation type="submission" date="2020-11" db="EMBL/GenBank/DDBJ databases">
        <authorList>
            <person name="Tran Van P."/>
        </authorList>
    </citation>
    <scope>NUCLEOTIDE SEQUENCE</scope>
</reference>
<keyword evidence="3" id="KW-1185">Reference proteome</keyword>
<dbReference type="GO" id="GO:0005739">
    <property type="term" value="C:mitochondrion"/>
    <property type="evidence" value="ECO:0007669"/>
    <property type="project" value="InterPro"/>
</dbReference>
<accession>A0A7R9Q120</accession>
<dbReference type="Proteomes" id="UP000759131">
    <property type="component" value="Unassembled WGS sequence"/>
</dbReference>
<keyword evidence="1" id="KW-1133">Transmembrane helix</keyword>
<dbReference type="PANTHER" id="PTHR12840:SF1">
    <property type="entry name" value="NADH DEHYDROGENASE [UBIQUINONE] 1 BETA SUBCOMPLEX SUBUNIT 8, MITOCHONDRIAL"/>
    <property type="match status" value="1"/>
</dbReference>
<feature type="transmembrane region" description="Helical" evidence="1">
    <location>
        <begin position="127"/>
        <end position="147"/>
    </location>
</feature>
<protein>
    <recommendedName>
        <fullName evidence="4">NADH dehydrogenase [ubiquinone] 1 beta subcomplex subunit 8, mitochondrial</fullName>
    </recommendedName>
</protein>
<organism evidence="2">
    <name type="scientific">Medioppia subpectinata</name>
    <dbReference type="NCBI Taxonomy" id="1979941"/>
    <lineage>
        <taxon>Eukaryota</taxon>
        <taxon>Metazoa</taxon>
        <taxon>Ecdysozoa</taxon>
        <taxon>Arthropoda</taxon>
        <taxon>Chelicerata</taxon>
        <taxon>Arachnida</taxon>
        <taxon>Acari</taxon>
        <taxon>Acariformes</taxon>
        <taxon>Sarcoptiformes</taxon>
        <taxon>Oribatida</taxon>
        <taxon>Brachypylina</taxon>
        <taxon>Oppioidea</taxon>
        <taxon>Oppiidae</taxon>
        <taxon>Medioppia</taxon>
    </lineage>
</organism>
<dbReference type="EMBL" id="OC860131">
    <property type="protein sequence ID" value="CAD7628293.1"/>
    <property type="molecule type" value="Genomic_DNA"/>
</dbReference>
<dbReference type="OrthoDB" id="2014058at2759"/>
<keyword evidence="1" id="KW-0472">Membrane</keyword>
<name>A0A7R9Q120_9ACAR</name>
<evidence type="ECO:0000313" key="3">
    <source>
        <dbReference type="Proteomes" id="UP000759131"/>
    </source>
</evidence>
<dbReference type="InterPro" id="IPR008699">
    <property type="entry name" value="NDUFB8"/>
</dbReference>
<evidence type="ECO:0008006" key="4">
    <source>
        <dbReference type="Google" id="ProtNLM"/>
    </source>
</evidence>
<keyword evidence="1" id="KW-0812">Transmembrane</keyword>
<evidence type="ECO:0000313" key="2">
    <source>
        <dbReference type="EMBL" id="CAD7628293.1"/>
    </source>
</evidence>
<dbReference type="Pfam" id="PF05821">
    <property type="entry name" value="NDUF_B8"/>
    <property type="match status" value="1"/>
</dbReference>